<comment type="subcellular location">
    <subcellularLocation>
        <location evidence="1">Cell membrane</location>
        <topology evidence="1">Multi-pass membrane protein</topology>
    </subcellularLocation>
</comment>
<feature type="transmembrane region" description="Helical" evidence="7">
    <location>
        <begin position="115"/>
        <end position="141"/>
    </location>
</feature>
<keyword evidence="5 7" id="KW-0472">Membrane</keyword>
<evidence type="ECO:0000256" key="1">
    <source>
        <dbReference type="ARBA" id="ARBA00004651"/>
    </source>
</evidence>
<dbReference type="PANTHER" id="PTHR39087:SF2">
    <property type="entry name" value="UPF0104 MEMBRANE PROTEIN MJ1595"/>
    <property type="match status" value="1"/>
</dbReference>
<evidence type="ECO:0000256" key="7">
    <source>
        <dbReference type="SAM" id="Phobius"/>
    </source>
</evidence>
<feature type="transmembrane region" description="Helical" evidence="7">
    <location>
        <begin position="85"/>
        <end position="103"/>
    </location>
</feature>
<reference evidence="8 9" key="1">
    <citation type="submission" date="2018-12" db="EMBL/GenBank/DDBJ databases">
        <title>The whole draft genome of Aquabacterium sp. SJQ9.</title>
        <authorList>
            <person name="Sun L."/>
            <person name="Gao X."/>
            <person name="Chen W."/>
            <person name="Huang K."/>
        </authorList>
    </citation>
    <scope>NUCLEOTIDE SEQUENCE [LARGE SCALE GENOMIC DNA]</scope>
    <source>
        <strain evidence="8 9">SJQ9</strain>
    </source>
</reference>
<comment type="caution">
    <text evidence="8">The sequence shown here is derived from an EMBL/GenBank/DDBJ whole genome shotgun (WGS) entry which is preliminary data.</text>
</comment>
<evidence type="ECO:0000313" key="8">
    <source>
        <dbReference type="EMBL" id="RRS05372.1"/>
    </source>
</evidence>
<accession>A0A426VEQ2</accession>
<evidence type="ECO:0000256" key="4">
    <source>
        <dbReference type="ARBA" id="ARBA00022989"/>
    </source>
</evidence>
<feature type="transmembrane region" description="Helical" evidence="7">
    <location>
        <begin position="268"/>
        <end position="289"/>
    </location>
</feature>
<keyword evidence="2" id="KW-1003">Cell membrane</keyword>
<feature type="transmembrane region" description="Helical" evidence="7">
    <location>
        <begin position="197"/>
        <end position="216"/>
    </location>
</feature>
<feature type="transmembrane region" description="Helical" evidence="7">
    <location>
        <begin position="320"/>
        <end position="337"/>
    </location>
</feature>
<evidence type="ECO:0000256" key="6">
    <source>
        <dbReference type="SAM" id="MobiDB-lite"/>
    </source>
</evidence>
<dbReference type="OrthoDB" id="5998304at2"/>
<feature type="transmembrane region" description="Helical" evidence="7">
    <location>
        <begin position="46"/>
        <end position="65"/>
    </location>
</feature>
<protein>
    <submittedName>
        <fullName evidence="8">UPF0104 family protein</fullName>
    </submittedName>
</protein>
<gene>
    <name evidence="8" type="ORF">EIP75_07110</name>
</gene>
<sequence>MARPLPSAAAAPHAVPAHRPDPVPADGLDDDGASEDQQDSTPAKRWTRWLGIVFALAVVGLLAWAARRVDWQAVLVALRSMPLDVVAAAAGFSALSYLLYASYDLIGRAWIGHKLAWWRVLSVTAVSYAFNLNLGMLVGGLGIRYRLYARLGLRGGQIGRVLTMSIFTNWLGYGVLAGGVFLFRLLPVPADWHVSGLALQGLGAALWLLVAGYLALCGWSTRRSFTVRGHKVHLPSLGMAGVQLALSCANWLAISVVLYLLFRGAVPYGVVLGTSLVAAVAGVVARLPAGLGVVEAVFVTVLASRLPEATVLAAVLVYRALYYLLPLLLATGGYLLIEAKAPRTPAQARPAG</sequence>
<feature type="compositionally biased region" description="Low complexity" evidence="6">
    <location>
        <begin position="1"/>
        <end position="17"/>
    </location>
</feature>
<organism evidence="8 9">
    <name type="scientific">Aquabacterium soli</name>
    <dbReference type="NCBI Taxonomy" id="2493092"/>
    <lineage>
        <taxon>Bacteria</taxon>
        <taxon>Pseudomonadati</taxon>
        <taxon>Pseudomonadota</taxon>
        <taxon>Betaproteobacteria</taxon>
        <taxon>Burkholderiales</taxon>
        <taxon>Aquabacterium</taxon>
    </lineage>
</organism>
<dbReference type="EMBL" id="RSED01000004">
    <property type="protein sequence ID" value="RRS05372.1"/>
    <property type="molecule type" value="Genomic_DNA"/>
</dbReference>
<feature type="transmembrane region" description="Helical" evidence="7">
    <location>
        <begin position="161"/>
        <end position="185"/>
    </location>
</feature>
<evidence type="ECO:0000256" key="2">
    <source>
        <dbReference type="ARBA" id="ARBA00022475"/>
    </source>
</evidence>
<dbReference type="AlphaFoldDB" id="A0A426VEQ2"/>
<evidence type="ECO:0000256" key="3">
    <source>
        <dbReference type="ARBA" id="ARBA00022692"/>
    </source>
</evidence>
<keyword evidence="3 7" id="KW-0812">Transmembrane</keyword>
<keyword evidence="4 7" id="KW-1133">Transmembrane helix</keyword>
<evidence type="ECO:0000313" key="9">
    <source>
        <dbReference type="Proteomes" id="UP000269265"/>
    </source>
</evidence>
<feature type="transmembrane region" description="Helical" evidence="7">
    <location>
        <begin position="237"/>
        <end position="262"/>
    </location>
</feature>
<proteinExistence type="predicted"/>
<evidence type="ECO:0000256" key="5">
    <source>
        <dbReference type="ARBA" id="ARBA00023136"/>
    </source>
</evidence>
<name>A0A426VEQ2_9BURK</name>
<dbReference type="Pfam" id="PF03706">
    <property type="entry name" value="LPG_synthase_TM"/>
    <property type="match status" value="1"/>
</dbReference>
<feature type="region of interest" description="Disordered" evidence="6">
    <location>
        <begin position="1"/>
        <end position="42"/>
    </location>
</feature>
<dbReference type="PANTHER" id="PTHR39087">
    <property type="entry name" value="UPF0104 MEMBRANE PROTEIN MJ1595"/>
    <property type="match status" value="1"/>
</dbReference>
<dbReference type="GO" id="GO:0005886">
    <property type="term" value="C:plasma membrane"/>
    <property type="evidence" value="ECO:0007669"/>
    <property type="project" value="UniProtKB-SubCell"/>
</dbReference>
<dbReference type="Proteomes" id="UP000269265">
    <property type="component" value="Unassembled WGS sequence"/>
</dbReference>
<keyword evidence="9" id="KW-1185">Reference proteome</keyword>
<dbReference type="InterPro" id="IPR022791">
    <property type="entry name" value="L-PG_synthase/AglD"/>
</dbReference>
<feature type="compositionally biased region" description="Acidic residues" evidence="6">
    <location>
        <begin position="27"/>
        <end position="38"/>
    </location>
</feature>